<dbReference type="Pfam" id="PF11761">
    <property type="entry name" value="CbiG_mid"/>
    <property type="match status" value="1"/>
</dbReference>
<feature type="domain" description="Cobalamin synthesis G N-terminal" evidence="2">
    <location>
        <begin position="52"/>
        <end position="132"/>
    </location>
</feature>
<organism evidence="4 5">
    <name type="scientific">Halodesulfovibrio aestuarii</name>
    <dbReference type="NCBI Taxonomy" id="126333"/>
    <lineage>
        <taxon>Bacteria</taxon>
        <taxon>Pseudomonadati</taxon>
        <taxon>Thermodesulfobacteriota</taxon>
        <taxon>Desulfovibrionia</taxon>
        <taxon>Desulfovibrionales</taxon>
        <taxon>Desulfovibrionaceae</taxon>
        <taxon>Halodesulfovibrio</taxon>
    </lineage>
</organism>
<protein>
    <submittedName>
        <fullName evidence="4">Cobalt-precorrin 5A acetaldehyde-lyase</fullName>
    </submittedName>
</protein>
<dbReference type="InterPro" id="IPR038029">
    <property type="entry name" value="GbiG_N_sf"/>
</dbReference>
<gene>
    <name evidence="4" type="ORF">SAMN05660830_02305</name>
</gene>
<evidence type="ECO:0000259" key="2">
    <source>
        <dbReference type="Pfam" id="PF11760"/>
    </source>
</evidence>
<proteinExistence type="predicted"/>
<evidence type="ECO:0000313" key="5">
    <source>
        <dbReference type="Proteomes" id="UP000184001"/>
    </source>
</evidence>
<dbReference type="Proteomes" id="UP000184001">
    <property type="component" value="Unassembled WGS sequence"/>
</dbReference>
<dbReference type="InterPro" id="IPR036518">
    <property type="entry name" value="CobE/GbiG_C_sf"/>
</dbReference>
<comment type="caution">
    <text evidence="4">The sequence shown here is derived from an EMBL/GenBank/DDBJ whole genome shotgun (WGS) entry which is preliminary data.</text>
</comment>
<dbReference type="AlphaFoldDB" id="A0A8G2CAR0"/>
<dbReference type="InterPro" id="IPR002750">
    <property type="entry name" value="CobE/GbiG_C"/>
</dbReference>
<feature type="domain" description="Cobalamin biosynthesis central region" evidence="3">
    <location>
        <begin position="137"/>
        <end position="226"/>
    </location>
</feature>
<evidence type="ECO:0000259" key="1">
    <source>
        <dbReference type="Pfam" id="PF01890"/>
    </source>
</evidence>
<dbReference type="Pfam" id="PF11760">
    <property type="entry name" value="CbiG_N"/>
    <property type="match status" value="1"/>
</dbReference>
<dbReference type="SUPFAM" id="SSF159672">
    <property type="entry name" value="CbiG N-terminal domain-like"/>
    <property type="match status" value="1"/>
</dbReference>
<dbReference type="InterPro" id="IPR021744">
    <property type="entry name" value="CbiG_N"/>
</dbReference>
<reference evidence="4 5" key="1">
    <citation type="submission" date="2016-11" db="EMBL/GenBank/DDBJ databases">
        <authorList>
            <person name="Varghese N."/>
            <person name="Submissions S."/>
        </authorList>
    </citation>
    <scope>NUCLEOTIDE SEQUENCE [LARGE SCALE GENOMIC DNA]</scope>
    <source>
        <strain evidence="4 5">DSM 17919</strain>
    </source>
</reference>
<name>A0A8G2CAR0_9BACT</name>
<dbReference type="GO" id="GO:0016829">
    <property type="term" value="F:lyase activity"/>
    <property type="evidence" value="ECO:0007669"/>
    <property type="project" value="UniProtKB-KW"/>
</dbReference>
<dbReference type="EMBL" id="FQZR01000005">
    <property type="protein sequence ID" value="SHJ38228.1"/>
    <property type="molecule type" value="Genomic_DNA"/>
</dbReference>
<dbReference type="GO" id="GO:0009236">
    <property type="term" value="P:cobalamin biosynthetic process"/>
    <property type="evidence" value="ECO:0007669"/>
    <property type="project" value="InterPro"/>
</dbReference>
<dbReference type="InterPro" id="IPR021745">
    <property type="entry name" value="CbiG_mid"/>
</dbReference>
<keyword evidence="4" id="KW-0456">Lyase</keyword>
<dbReference type="PANTHER" id="PTHR37477">
    <property type="entry name" value="COBALT-PRECORRIN-5A HYDROLASE"/>
    <property type="match status" value="1"/>
</dbReference>
<accession>A0A8G2CAR0</accession>
<dbReference type="Gene3D" id="3.30.420.180">
    <property type="entry name" value="CobE/GbiG C-terminal domain"/>
    <property type="match status" value="1"/>
</dbReference>
<feature type="domain" description="CobE/GbiG C-terminal" evidence="1">
    <location>
        <begin position="229"/>
        <end position="349"/>
    </location>
</feature>
<evidence type="ECO:0000259" key="3">
    <source>
        <dbReference type="Pfam" id="PF11761"/>
    </source>
</evidence>
<dbReference type="Gene3D" id="3.40.50.11220">
    <property type="match status" value="1"/>
</dbReference>
<evidence type="ECO:0000313" key="4">
    <source>
        <dbReference type="EMBL" id="SHJ38228.1"/>
    </source>
</evidence>
<dbReference type="SUPFAM" id="SSF159664">
    <property type="entry name" value="CobE/GbiG C-terminal domain-like"/>
    <property type="match status" value="1"/>
</dbReference>
<dbReference type="PANTHER" id="PTHR37477:SF1">
    <property type="entry name" value="COBALT-PRECORRIN-5A HYDROLASE"/>
    <property type="match status" value="1"/>
</dbReference>
<dbReference type="InterPro" id="IPR052553">
    <property type="entry name" value="CbiG_hydrolase"/>
</dbReference>
<sequence length="352" mass="36875">MNSLAIYAVTPKGVTLAHRIAGSLGGSVFVPMRMLGTSPVAHEVGFKNLRECVTKSFSEFSAHVFITAAGIAVRAIAPHLVSKDVDPAVVVMDQNGHHIVSLLSGHLGGANDLAKVIEQLTGGVAVITTATDTEKLPSLDLIAVKAGCAIHNLSAVKHVNGALLAGEKVLLDDPADMLGIKHSTVAEFFIPAELAPLSKDNLPSVVVSWRSAKALEPEENTLLLHPKVLCVGVGSKRGAPKEAVLELINEVFTKRNLAIESIAYLTSVDAKVDEEGIIEAAEELDVPFVTFAADVLDAVDVPNPSETPKQAVGTKSVAEAAALHCASLKHKARLIVEKEKGDGVTCAVALEI</sequence>
<dbReference type="RefSeq" id="WP_020000977.1">
    <property type="nucleotide sequence ID" value="NZ_CP192219.1"/>
</dbReference>
<dbReference type="Pfam" id="PF01890">
    <property type="entry name" value="CbiG_C"/>
    <property type="match status" value="1"/>
</dbReference>